<feature type="binding site" evidence="14">
    <location>
        <position position="172"/>
    </location>
    <ligand>
        <name>thiamine diphosphate</name>
        <dbReference type="ChEBI" id="CHEBI:58937"/>
    </ligand>
</feature>
<evidence type="ECO:0000256" key="3">
    <source>
        <dbReference type="ARBA" id="ARBA00007131"/>
    </source>
</evidence>
<feature type="binding site" evidence="13">
    <location>
        <position position="504"/>
    </location>
    <ligand>
        <name>substrate</name>
    </ligand>
</feature>
<keyword evidence="6 19" id="KW-0808">Transferase</keyword>
<evidence type="ECO:0000256" key="11">
    <source>
        <dbReference type="NCBIfam" id="TIGR00232"/>
    </source>
</evidence>
<dbReference type="InterPro" id="IPR033247">
    <property type="entry name" value="Transketolase_fam"/>
</dbReference>
<feature type="binding site" evidence="15">
    <location>
        <position position="203"/>
    </location>
    <ligand>
        <name>Mg(2+)</name>
        <dbReference type="ChEBI" id="CHEBI:18420"/>
    </ligand>
</feature>
<comment type="cofactor">
    <cofactor evidence="2">
        <name>Co(2+)</name>
        <dbReference type="ChEBI" id="CHEBI:48828"/>
    </cofactor>
</comment>
<dbReference type="FunFam" id="3.40.50.970:FF:000003">
    <property type="entry name" value="Transketolase"/>
    <property type="match status" value="1"/>
</dbReference>
<dbReference type="GO" id="GO:0005829">
    <property type="term" value="C:cytosol"/>
    <property type="evidence" value="ECO:0007669"/>
    <property type="project" value="TreeGrafter"/>
</dbReference>
<dbReference type="NCBIfam" id="TIGR00232">
    <property type="entry name" value="tktlase_bact"/>
    <property type="match status" value="1"/>
</dbReference>
<evidence type="ECO:0000313" key="19">
    <source>
        <dbReference type="EMBL" id="QEH31745.1"/>
    </source>
</evidence>
<dbReference type="InterPro" id="IPR055152">
    <property type="entry name" value="Transketolase-like_C_2"/>
</dbReference>
<dbReference type="Pfam" id="PF02779">
    <property type="entry name" value="Transket_pyr"/>
    <property type="match status" value="1"/>
</dbReference>
<evidence type="ECO:0000256" key="1">
    <source>
        <dbReference type="ARBA" id="ARBA00001913"/>
    </source>
</evidence>
<dbReference type="CDD" id="cd07033">
    <property type="entry name" value="TPP_PYR_DXS_TK_like"/>
    <property type="match status" value="1"/>
</dbReference>
<dbReference type="InterPro" id="IPR005478">
    <property type="entry name" value="Transketolase_bac-like"/>
</dbReference>
<feature type="binding site" evidence="14">
    <location>
        <position position="201"/>
    </location>
    <ligand>
        <name>thiamine diphosphate</name>
        <dbReference type="ChEBI" id="CHEBI:58937"/>
    </ligand>
</feature>
<dbReference type="Gene3D" id="3.40.50.920">
    <property type="match status" value="1"/>
</dbReference>
<keyword evidence="9 14" id="KW-0786">Thiamine pyrophosphate</keyword>
<dbReference type="GO" id="GO:0046872">
    <property type="term" value="F:metal ion binding"/>
    <property type="evidence" value="ECO:0007669"/>
    <property type="project" value="UniProtKB-KW"/>
</dbReference>
<feature type="binding site" evidence="15">
    <location>
        <position position="201"/>
    </location>
    <ligand>
        <name>Mg(2+)</name>
        <dbReference type="ChEBI" id="CHEBI:18420"/>
    </ligand>
</feature>
<dbReference type="RefSeq" id="WP_148590449.1">
    <property type="nucleotide sequence ID" value="NZ_CP042997.1"/>
</dbReference>
<dbReference type="SUPFAM" id="SSF52922">
    <property type="entry name" value="TK C-terminal domain-like"/>
    <property type="match status" value="1"/>
</dbReference>
<feature type="site" description="Important for catalytic activity" evidence="16">
    <location>
        <position position="41"/>
    </location>
</feature>
<evidence type="ECO:0000256" key="9">
    <source>
        <dbReference type="ARBA" id="ARBA00023052"/>
    </source>
</evidence>
<feature type="active site" description="Proton donor" evidence="12">
    <location>
        <position position="442"/>
    </location>
</feature>
<dbReference type="InterPro" id="IPR049557">
    <property type="entry name" value="Transketolase_CS"/>
</dbReference>
<dbReference type="GO" id="GO:0009052">
    <property type="term" value="P:pentose-phosphate shunt, non-oxidative branch"/>
    <property type="evidence" value="ECO:0007669"/>
    <property type="project" value="UniProtKB-ARBA"/>
</dbReference>
<evidence type="ECO:0000259" key="18">
    <source>
        <dbReference type="SMART" id="SM00861"/>
    </source>
</evidence>
<dbReference type="PANTHER" id="PTHR43522:SF2">
    <property type="entry name" value="TRANSKETOLASE 1-RELATED"/>
    <property type="match status" value="1"/>
</dbReference>
<comment type="cofactor">
    <cofactor evidence="14">
        <name>thiamine diphosphate</name>
        <dbReference type="ChEBI" id="CHEBI:58937"/>
    </cofactor>
    <text evidence="14">Binds 1 thiamine pyrophosphate per subunit. During the reaction, the substrate forms a covalent intermediate with the cofactor.</text>
</comment>
<dbReference type="PROSITE" id="PS00801">
    <property type="entry name" value="TRANSKETOLASE_1"/>
    <property type="match status" value="1"/>
</dbReference>
<evidence type="ECO:0000256" key="7">
    <source>
        <dbReference type="ARBA" id="ARBA00022723"/>
    </source>
</evidence>
<evidence type="ECO:0000256" key="10">
    <source>
        <dbReference type="ARBA" id="ARBA00049473"/>
    </source>
</evidence>
<feature type="binding site" evidence="13">
    <location>
        <position position="500"/>
    </location>
    <ligand>
        <name>substrate</name>
    </ligand>
</feature>
<keyword evidence="7 15" id="KW-0479">Metal-binding</keyword>
<feature type="region of interest" description="Disordered" evidence="17">
    <location>
        <begin position="397"/>
        <end position="428"/>
    </location>
</feature>
<evidence type="ECO:0000313" key="20">
    <source>
        <dbReference type="Proteomes" id="UP000324233"/>
    </source>
</evidence>
<dbReference type="AlphaFoldDB" id="A0A5B9VVD0"/>
<dbReference type="Gene3D" id="3.40.50.970">
    <property type="match status" value="2"/>
</dbReference>
<feature type="domain" description="Transketolase-like pyrimidine-binding" evidence="18">
    <location>
        <begin position="369"/>
        <end position="555"/>
    </location>
</feature>
<comment type="subunit">
    <text evidence="4">Homodimer.</text>
</comment>
<dbReference type="KEGG" id="agv:OJF2_02100"/>
<comment type="cofactor">
    <cofactor evidence="1">
        <name>Ca(2+)</name>
        <dbReference type="ChEBI" id="CHEBI:29108"/>
    </cofactor>
</comment>
<feature type="binding site" evidence="14">
    <location>
        <begin position="130"/>
        <end position="132"/>
    </location>
    <ligand>
        <name>thiamine diphosphate</name>
        <dbReference type="ChEBI" id="CHEBI:58937"/>
    </ligand>
</feature>
<dbReference type="FunFam" id="3.40.50.920:FF:000003">
    <property type="entry name" value="Transketolase"/>
    <property type="match status" value="1"/>
</dbReference>
<dbReference type="Pfam" id="PF00456">
    <property type="entry name" value="Transketolase_N"/>
    <property type="match status" value="1"/>
</dbReference>
<dbReference type="EC" id="2.2.1.1" evidence="5 11"/>
<feature type="binding site" evidence="14">
    <location>
        <position position="81"/>
    </location>
    <ligand>
        <name>thiamine diphosphate</name>
        <dbReference type="ChEBI" id="CHEBI:58937"/>
    </ligand>
</feature>
<comment type="catalytic activity">
    <reaction evidence="10">
        <text>D-sedoheptulose 7-phosphate + D-glyceraldehyde 3-phosphate = aldehydo-D-ribose 5-phosphate + D-xylulose 5-phosphate</text>
        <dbReference type="Rhea" id="RHEA:10508"/>
        <dbReference type="ChEBI" id="CHEBI:57483"/>
        <dbReference type="ChEBI" id="CHEBI:57737"/>
        <dbReference type="ChEBI" id="CHEBI:58273"/>
        <dbReference type="ChEBI" id="CHEBI:59776"/>
        <dbReference type="EC" id="2.2.1.1"/>
    </reaction>
</comment>
<evidence type="ECO:0000256" key="5">
    <source>
        <dbReference type="ARBA" id="ARBA00013152"/>
    </source>
</evidence>
<feature type="binding site" evidence="13">
    <location>
        <position position="277"/>
    </location>
    <ligand>
        <name>substrate</name>
    </ligand>
</feature>
<keyword evidence="20" id="KW-1185">Reference proteome</keyword>
<feature type="binding site" evidence="14">
    <location>
        <position position="277"/>
    </location>
    <ligand>
        <name>thiamine diphosphate</name>
        <dbReference type="ChEBI" id="CHEBI:58937"/>
    </ligand>
</feature>
<comment type="similarity">
    <text evidence="3">Belongs to the transketolase family.</text>
</comment>
<feature type="binding site" evidence="13">
    <location>
        <position position="492"/>
    </location>
    <ligand>
        <name>substrate</name>
    </ligand>
</feature>
<reference evidence="19 20" key="1">
    <citation type="submission" date="2019-08" db="EMBL/GenBank/DDBJ databases">
        <title>Deep-cultivation of Planctomycetes and their phenomic and genomic characterization uncovers novel biology.</title>
        <authorList>
            <person name="Wiegand S."/>
            <person name="Jogler M."/>
            <person name="Boedeker C."/>
            <person name="Pinto D."/>
            <person name="Vollmers J."/>
            <person name="Rivas-Marin E."/>
            <person name="Kohn T."/>
            <person name="Peeters S.H."/>
            <person name="Heuer A."/>
            <person name="Rast P."/>
            <person name="Oberbeckmann S."/>
            <person name="Bunk B."/>
            <person name="Jeske O."/>
            <person name="Meyerdierks A."/>
            <person name="Storesund J.E."/>
            <person name="Kallscheuer N."/>
            <person name="Luecker S."/>
            <person name="Lage O.M."/>
            <person name="Pohl T."/>
            <person name="Merkel B.J."/>
            <person name="Hornburger P."/>
            <person name="Mueller R.-W."/>
            <person name="Bruemmer F."/>
            <person name="Labrenz M."/>
            <person name="Spormann A.M."/>
            <person name="Op den Camp H."/>
            <person name="Overmann J."/>
            <person name="Amann R."/>
            <person name="Jetten M.S.M."/>
            <person name="Mascher T."/>
            <person name="Medema M.H."/>
            <person name="Devos D.P."/>
            <person name="Kaster A.-K."/>
            <person name="Ovreas L."/>
            <person name="Rohde M."/>
            <person name="Galperin M.Y."/>
            <person name="Jogler C."/>
        </authorList>
    </citation>
    <scope>NUCLEOTIDE SEQUENCE [LARGE SCALE GENOMIC DNA]</scope>
    <source>
        <strain evidence="19 20">OJF2</strain>
    </source>
</reference>
<evidence type="ECO:0000256" key="12">
    <source>
        <dbReference type="PIRSR" id="PIRSR605478-1"/>
    </source>
</evidence>
<proteinExistence type="inferred from homology"/>
<feature type="binding site" evidence="14">
    <location>
        <position position="468"/>
    </location>
    <ligand>
        <name>thiamine diphosphate</name>
        <dbReference type="ChEBI" id="CHEBI:58937"/>
    </ligand>
</feature>
<feature type="binding site" evidence="13">
    <location>
        <position position="550"/>
    </location>
    <ligand>
        <name>substrate</name>
    </ligand>
</feature>
<dbReference type="InterPro" id="IPR005474">
    <property type="entry name" value="Transketolase_N"/>
</dbReference>
<dbReference type="InterPro" id="IPR029061">
    <property type="entry name" value="THDP-binding"/>
</dbReference>
<feature type="binding site" evidence="13">
    <location>
        <position position="372"/>
    </location>
    <ligand>
        <name>substrate</name>
    </ligand>
</feature>
<name>A0A5B9VVD0_9BACT</name>
<evidence type="ECO:0000256" key="13">
    <source>
        <dbReference type="PIRSR" id="PIRSR605478-2"/>
    </source>
</evidence>
<dbReference type="Pfam" id="PF22613">
    <property type="entry name" value="Transketolase_C_1"/>
    <property type="match status" value="1"/>
</dbReference>
<evidence type="ECO:0000256" key="6">
    <source>
        <dbReference type="ARBA" id="ARBA00022679"/>
    </source>
</evidence>
<dbReference type="FunFam" id="3.40.50.970:FF:000004">
    <property type="entry name" value="Transketolase"/>
    <property type="match status" value="1"/>
</dbReference>
<dbReference type="OrthoDB" id="8732661at2"/>
<comment type="cofactor">
    <cofactor evidence="15">
        <name>Mg(2+)</name>
        <dbReference type="ChEBI" id="CHEBI:18420"/>
    </cofactor>
    <text evidence="15">Binds 1 Mg(2+) ion per subunit. Can also utilize other divalent metal cations, such as Ca(2+), Mn(2+) and Co(2+).</text>
</comment>
<dbReference type="InterPro" id="IPR009014">
    <property type="entry name" value="Transketo_C/PFOR_II"/>
</dbReference>
<evidence type="ECO:0000256" key="4">
    <source>
        <dbReference type="ARBA" id="ARBA00011738"/>
    </source>
</evidence>
<feature type="binding site" evidence="15">
    <location>
        <position position="171"/>
    </location>
    <ligand>
        <name>Mg(2+)</name>
        <dbReference type="ChEBI" id="CHEBI:18420"/>
    </ligand>
</feature>
<evidence type="ECO:0000256" key="14">
    <source>
        <dbReference type="PIRSR" id="PIRSR605478-3"/>
    </source>
</evidence>
<protein>
    <recommendedName>
        <fullName evidence="5 11">Transketolase</fullName>
        <ecNumber evidence="5 11">2.2.1.1</ecNumber>
    </recommendedName>
</protein>
<accession>A0A5B9VVD0</accession>
<sequence length="722" mass="77221">MNQAGPRDGGETAGGKSLDELCIDTLRVLAIDAVQEANSGHPGLPMGAATMAYVLWTRFLKYNPRDPLWPDRDRFVLSAGHGSMLLYALLHLTGYDLPLGEIERFRRWGSRTPGHPERGHHTPGVELSTGPLGQGFANGVGLAIAESWLAARFNRPGHAIVDHHTYALVSDGDLMEGITHEAASLAGHLRLGKLIYLYDQNRVTLAGVTDLSFTEDVAGRFDAYGWHTRHVPDGDDVGEITRAIEEARAERDRPSLLLVRTRIGRGSPKKEGTFGAHGSPLGEDEVRATKRALGWPTTDRFYLPGEAVRHFREAVGRGAGARGRWDRLAEAYAAAHPEEWAEWRRIMGGELPEGWAGGLPSWKPEDKPVATRTAAGQALNALAARIPNILGGSADLNPSTSTALKDRGDYQPPGEAVGPGTPGAVGGAWGRSGRNLHFGVREHAMGAAVNGMAAHGGVIPYGATFLVFSDYMKPSIRLGALMGLHAVYVFTHDSIAVGEDGPTHEPVEQLVGLRAIPGLTVIRPADANEAAEAWAVAVERDGPIALALSRQNLPILDRADSREPGVRRGAYILAEAAGGRPEVILIGSGSEVFLCMKARERLAALGVAARVISMPSWELFDAQDAAYRDRVLPPAVRKRVAIEAGSPIGWERYAGSEGAVIGIDRFGASAPGEEVMERFGFTVGRVTAEALRLLGRRDEAAKEEAGGEETAVAPTGPREGHS</sequence>
<dbReference type="EMBL" id="CP042997">
    <property type="protein sequence ID" value="QEH31745.1"/>
    <property type="molecule type" value="Genomic_DNA"/>
</dbReference>
<dbReference type="GO" id="GO:0004802">
    <property type="term" value="F:transketolase activity"/>
    <property type="evidence" value="ECO:0007669"/>
    <property type="project" value="UniProtKB-UniRule"/>
</dbReference>
<dbReference type="Proteomes" id="UP000324233">
    <property type="component" value="Chromosome"/>
</dbReference>
<dbReference type="PANTHER" id="PTHR43522">
    <property type="entry name" value="TRANSKETOLASE"/>
    <property type="match status" value="1"/>
</dbReference>
<dbReference type="SMART" id="SM00861">
    <property type="entry name" value="Transket_pyr"/>
    <property type="match status" value="1"/>
</dbReference>
<evidence type="ECO:0000256" key="17">
    <source>
        <dbReference type="SAM" id="MobiDB-lite"/>
    </source>
</evidence>
<dbReference type="CDD" id="cd02012">
    <property type="entry name" value="TPP_TK"/>
    <property type="match status" value="1"/>
</dbReference>
<organism evidence="19 20">
    <name type="scientific">Aquisphaera giovannonii</name>
    <dbReference type="NCBI Taxonomy" id="406548"/>
    <lineage>
        <taxon>Bacteria</taxon>
        <taxon>Pseudomonadati</taxon>
        <taxon>Planctomycetota</taxon>
        <taxon>Planctomycetia</taxon>
        <taxon>Isosphaerales</taxon>
        <taxon>Isosphaeraceae</taxon>
        <taxon>Aquisphaera</taxon>
    </lineage>
</organism>
<feature type="region of interest" description="Disordered" evidence="17">
    <location>
        <begin position="697"/>
        <end position="722"/>
    </location>
</feature>
<feature type="binding site" evidence="13">
    <location>
        <position position="41"/>
    </location>
    <ligand>
        <name>substrate</name>
    </ligand>
</feature>
<evidence type="ECO:0000256" key="16">
    <source>
        <dbReference type="PIRSR" id="PIRSR605478-5"/>
    </source>
</evidence>
<keyword evidence="8 15" id="KW-0460">Magnesium</keyword>
<dbReference type="InterPro" id="IPR005475">
    <property type="entry name" value="Transketolase-like_Pyr-bd"/>
</dbReference>
<feature type="binding site" evidence="13">
    <location>
        <position position="399"/>
    </location>
    <ligand>
        <name>substrate</name>
    </ligand>
</feature>
<evidence type="ECO:0000256" key="15">
    <source>
        <dbReference type="PIRSR" id="PIRSR605478-4"/>
    </source>
</evidence>
<evidence type="ECO:0000256" key="2">
    <source>
        <dbReference type="ARBA" id="ARBA00001941"/>
    </source>
</evidence>
<dbReference type="SUPFAM" id="SSF52518">
    <property type="entry name" value="Thiamin diphosphate-binding fold (THDP-binding)"/>
    <property type="match status" value="2"/>
</dbReference>
<gene>
    <name evidence="19" type="primary">tkt_1</name>
    <name evidence="19" type="ORF">OJF2_02100</name>
</gene>
<feature type="site" description="Important for catalytic activity" evidence="16">
    <location>
        <position position="277"/>
    </location>
</feature>
<evidence type="ECO:0000256" key="8">
    <source>
        <dbReference type="ARBA" id="ARBA00022842"/>
    </source>
</evidence>